<organism evidence="1 2">
    <name type="scientific">Prunus armeniaca</name>
    <name type="common">Apricot</name>
    <name type="synonym">Armeniaca vulgaris</name>
    <dbReference type="NCBI Taxonomy" id="36596"/>
    <lineage>
        <taxon>Eukaryota</taxon>
        <taxon>Viridiplantae</taxon>
        <taxon>Streptophyta</taxon>
        <taxon>Embryophyta</taxon>
        <taxon>Tracheophyta</taxon>
        <taxon>Spermatophyta</taxon>
        <taxon>Magnoliopsida</taxon>
        <taxon>eudicotyledons</taxon>
        <taxon>Gunneridae</taxon>
        <taxon>Pentapetalae</taxon>
        <taxon>rosids</taxon>
        <taxon>fabids</taxon>
        <taxon>Rosales</taxon>
        <taxon>Rosaceae</taxon>
        <taxon>Amygdaloideae</taxon>
        <taxon>Amygdaleae</taxon>
        <taxon>Prunus</taxon>
    </lineage>
</organism>
<name>A0A6J5UE92_PRUAR</name>
<evidence type="ECO:0000313" key="1">
    <source>
        <dbReference type="EMBL" id="CAB4273495.1"/>
    </source>
</evidence>
<proteinExistence type="predicted"/>
<dbReference type="Proteomes" id="UP000507222">
    <property type="component" value="Unassembled WGS sequence"/>
</dbReference>
<accession>A0A6J5UE92</accession>
<reference evidence="1 2" key="1">
    <citation type="submission" date="2020-05" db="EMBL/GenBank/DDBJ databases">
        <authorList>
            <person name="Campoy J."/>
            <person name="Schneeberger K."/>
            <person name="Spophaly S."/>
        </authorList>
    </citation>
    <scope>NUCLEOTIDE SEQUENCE [LARGE SCALE GENOMIC DNA]</scope>
    <source>
        <strain evidence="1">PruArmRojPasFocal</strain>
    </source>
</reference>
<gene>
    <name evidence="1" type="ORF">CURHAP_LOCUS21284</name>
</gene>
<dbReference type="AlphaFoldDB" id="A0A6J5UE92"/>
<evidence type="ECO:0000313" key="2">
    <source>
        <dbReference type="Proteomes" id="UP000507222"/>
    </source>
</evidence>
<sequence>MRKGLHIGLITNAFRYLPFGKALNLVSLEGCFSVLDLGDLLLYLQYSKAQERTFPLQPKTRKIQNMIRNKCPSPVVQQPQPFQPEPAGFDLNLPQGGAEPAVGIERDFFDLNLPAQPEPGEIEDIGSRFSKKELISMGLPANLQNLSLEQQQDLWLRAWEHFRLKVPNNRTL</sequence>
<dbReference type="EMBL" id="CAEKDK010000003">
    <property type="protein sequence ID" value="CAB4273495.1"/>
    <property type="molecule type" value="Genomic_DNA"/>
</dbReference>
<protein>
    <submittedName>
        <fullName evidence="1">Uncharacterized protein</fullName>
    </submittedName>
</protein>